<reference evidence="1 2" key="1">
    <citation type="submission" date="2019-04" db="EMBL/GenBank/DDBJ databases">
        <authorList>
            <person name="Van Vliet M D."/>
        </authorList>
    </citation>
    <scope>NUCLEOTIDE SEQUENCE [LARGE SCALE GENOMIC DNA]</scope>
    <source>
        <strain evidence="1 2">F1</strain>
    </source>
</reference>
<dbReference type="AlphaFoldDB" id="A0A6C2U4G5"/>
<accession>A0A6C2U4G5</accession>
<name>A0A6C2U4G5_PONDE</name>
<proteinExistence type="predicted"/>
<dbReference type="EMBL" id="CAAHFG010000001">
    <property type="protein sequence ID" value="VGO14431.1"/>
    <property type="molecule type" value="Genomic_DNA"/>
</dbReference>
<sequence length="68" mass="7447">MSKPNEYAQACLDRLIPELTGLTITGGAVDDTGEYWGFTAEWKQGKKVIWVNCDPEGNGPGFLEIEEG</sequence>
<dbReference type="Proteomes" id="UP000366872">
    <property type="component" value="Unassembled WGS sequence"/>
</dbReference>
<dbReference type="RefSeq" id="WP_136079913.1">
    <property type="nucleotide sequence ID" value="NZ_CAAHFG010000001.1"/>
</dbReference>
<keyword evidence="2" id="KW-1185">Reference proteome</keyword>
<gene>
    <name evidence="1" type="ORF">PDESU_02992</name>
</gene>
<evidence type="ECO:0000313" key="1">
    <source>
        <dbReference type="EMBL" id="VGO14431.1"/>
    </source>
</evidence>
<protein>
    <submittedName>
        <fullName evidence="1">Uncharacterized protein</fullName>
    </submittedName>
</protein>
<evidence type="ECO:0000313" key="2">
    <source>
        <dbReference type="Proteomes" id="UP000366872"/>
    </source>
</evidence>
<organism evidence="1 2">
    <name type="scientific">Pontiella desulfatans</name>
    <dbReference type="NCBI Taxonomy" id="2750659"/>
    <lineage>
        <taxon>Bacteria</taxon>
        <taxon>Pseudomonadati</taxon>
        <taxon>Kiritimatiellota</taxon>
        <taxon>Kiritimatiellia</taxon>
        <taxon>Kiritimatiellales</taxon>
        <taxon>Pontiellaceae</taxon>
        <taxon>Pontiella</taxon>
    </lineage>
</organism>